<feature type="chain" id="PRO_5041398194" description="Secreted protein" evidence="1">
    <location>
        <begin position="24"/>
        <end position="79"/>
    </location>
</feature>
<dbReference type="NCBIfam" id="NF047413">
    <property type="entry name" value="heterocyst_PatX"/>
    <property type="match status" value="1"/>
</dbReference>
<dbReference type="Proteomes" id="UP001159370">
    <property type="component" value="Unassembled WGS sequence"/>
</dbReference>
<protein>
    <recommendedName>
        <fullName evidence="4">Secreted protein</fullName>
    </recommendedName>
</protein>
<sequence>MRATISLLVSCLVFSSLVFNCQAKVNRLSQMLLSSCGSQQLTSDSSQYQAQLSEVDSPILHRGSGRIKINLIEKSGGNV</sequence>
<organism evidence="2 3">
    <name type="scientific">Umezakia ovalisporum FSS-62</name>
    <dbReference type="NCBI Taxonomy" id="2971776"/>
    <lineage>
        <taxon>Bacteria</taxon>
        <taxon>Bacillati</taxon>
        <taxon>Cyanobacteriota</taxon>
        <taxon>Cyanophyceae</taxon>
        <taxon>Nostocales</taxon>
        <taxon>Nodulariaceae</taxon>
        <taxon>Umezakia</taxon>
    </lineage>
</organism>
<evidence type="ECO:0000313" key="2">
    <source>
        <dbReference type="EMBL" id="MDH6064579.1"/>
    </source>
</evidence>
<dbReference type="RefSeq" id="WP_280652411.1">
    <property type="nucleotide sequence ID" value="NZ_JANQDL010000085.1"/>
</dbReference>
<accession>A0AA43GZH6</accession>
<evidence type="ECO:0000256" key="1">
    <source>
        <dbReference type="SAM" id="SignalP"/>
    </source>
</evidence>
<dbReference type="AlphaFoldDB" id="A0AA43GZH6"/>
<evidence type="ECO:0008006" key="4">
    <source>
        <dbReference type="Google" id="ProtNLM"/>
    </source>
</evidence>
<reference evidence="2 3" key="1">
    <citation type="journal article" date="2023" name="J. Phycol.">
        <title>Chrysosporum ovalisporum is synonymous with the true-branching cyanobacterium Umezakia natans (Nostocales/Aphanizomenonaceae).</title>
        <authorList>
            <person name="McGregor G.B."/>
            <person name="Sendall B.C."/>
            <person name="Niiyama Y."/>
            <person name="Tuji A."/>
            <person name="Willis A."/>
        </authorList>
    </citation>
    <scope>NUCLEOTIDE SEQUENCE [LARGE SCALE GENOMIC DNA]</scope>
    <source>
        <strain evidence="2 3">FSS-62</strain>
    </source>
</reference>
<evidence type="ECO:0000313" key="3">
    <source>
        <dbReference type="Proteomes" id="UP001159370"/>
    </source>
</evidence>
<name>A0AA43GZH6_9CYAN</name>
<comment type="caution">
    <text evidence="2">The sequence shown here is derived from an EMBL/GenBank/DDBJ whole genome shotgun (WGS) entry which is preliminary data.</text>
</comment>
<proteinExistence type="predicted"/>
<feature type="signal peptide" evidence="1">
    <location>
        <begin position="1"/>
        <end position="23"/>
    </location>
</feature>
<keyword evidence="1" id="KW-0732">Signal</keyword>
<gene>
    <name evidence="2" type="ORF">NWP23_12535</name>
</gene>
<dbReference type="InterPro" id="IPR058097">
    <property type="entry name" value="PatX"/>
</dbReference>
<dbReference type="GeneID" id="83685693"/>
<dbReference type="EMBL" id="JANQDL010000085">
    <property type="protein sequence ID" value="MDH6064579.1"/>
    <property type="molecule type" value="Genomic_DNA"/>
</dbReference>